<sequence length="193" mass="20455">MLVRAGAVATLAWLTGFVLFTATLPEATPLAVATDAVVVLTGGPGRLARGVAVMQAGSAKRMLVSGVGEAVTRAELAATLDSDIDGHSLDAAARIANRRLLASHVDLGYSAVDTRSNAAETTDWIAANDFHSLRLVTSAWHMRRAELELRAQLPANIVIVTDAVPNEPAAARVAREYNKLLLRWVVLKLGIAR</sequence>
<dbReference type="CDD" id="cd06259">
    <property type="entry name" value="YdcF-like"/>
    <property type="match status" value="1"/>
</dbReference>
<protein>
    <submittedName>
        <fullName evidence="2">YdcF family protein</fullName>
    </submittedName>
</protein>
<feature type="domain" description="DUF218" evidence="1">
    <location>
        <begin position="35"/>
        <end position="177"/>
    </location>
</feature>
<dbReference type="Pfam" id="PF02698">
    <property type="entry name" value="DUF218"/>
    <property type="match status" value="1"/>
</dbReference>
<dbReference type="Proteomes" id="UP000297737">
    <property type="component" value="Unassembled WGS sequence"/>
</dbReference>
<comment type="caution">
    <text evidence="2">The sequence shown here is derived from an EMBL/GenBank/DDBJ whole genome shotgun (WGS) entry which is preliminary data.</text>
</comment>
<proteinExistence type="predicted"/>
<dbReference type="InterPro" id="IPR003848">
    <property type="entry name" value="DUF218"/>
</dbReference>
<gene>
    <name evidence="2" type="ORF">EUV02_09870</name>
</gene>
<dbReference type="AlphaFoldDB" id="A0A4Y9EP76"/>
<dbReference type="EMBL" id="SIHO01000002">
    <property type="protein sequence ID" value="TFU03885.1"/>
    <property type="molecule type" value="Genomic_DNA"/>
</dbReference>
<evidence type="ECO:0000313" key="2">
    <source>
        <dbReference type="EMBL" id="TFU03885.1"/>
    </source>
</evidence>
<reference evidence="2 3" key="1">
    <citation type="submission" date="2019-02" db="EMBL/GenBank/DDBJ databases">
        <title>Polymorphobacter sp. isolated from the lake at the Tibet of China.</title>
        <authorList>
            <person name="Li A."/>
        </authorList>
    </citation>
    <scope>NUCLEOTIDE SEQUENCE [LARGE SCALE GENOMIC DNA]</scope>
    <source>
        <strain evidence="2 3">DJ1R-1</strain>
    </source>
</reference>
<evidence type="ECO:0000313" key="3">
    <source>
        <dbReference type="Proteomes" id="UP000297737"/>
    </source>
</evidence>
<evidence type="ECO:0000259" key="1">
    <source>
        <dbReference type="Pfam" id="PF02698"/>
    </source>
</evidence>
<name>A0A4Y9EP76_9SPHN</name>
<accession>A0A4Y9EP76</accession>
<organism evidence="2 3">
    <name type="scientific">Glacieibacterium arshaanense</name>
    <dbReference type="NCBI Taxonomy" id="2511025"/>
    <lineage>
        <taxon>Bacteria</taxon>
        <taxon>Pseudomonadati</taxon>
        <taxon>Pseudomonadota</taxon>
        <taxon>Alphaproteobacteria</taxon>
        <taxon>Sphingomonadales</taxon>
        <taxon>Sphingosinicellaceae</taxon>
        <taxon>Glacieibacterium</taxon>
    </lineage>
</organism>
<dbReference type="OrthoDB" id="9812311at2"/>
<keyword evidence="3" id="KW-1185">Reference proteome</keyword>